<reference evidence="3" key="1">
    <citation type="submission" date="2016-10" db="EMBL/GenBank/DDBJ databases">
        <authorList>
            <person name="Varghese N."/>
            <person name="Submissions S."/>
        </authorList>
    </citation>
    <scope>NUCLEOTIDE SEQUENCE [LARGE SCALE GENOMIC DNA]</scope>
    <source>
        <strain evidence="3">DSM 11005</strain>
    </source>
</reference>
<keyword evidence="3" id="KW-1185">Reference proteome</keyword>
<dbReference type="SUPFAM" id="SSF53271">
    <property type="entry name" value="PRTase-like"/>
    <property type="match status" value="1"/>
</dbReference>
<protein>
    <submittedName>
        <fullName evidence="2">Phosphoribosyl transferase domain-containing protein</fullName>
    </submittedName>
</protein>
<evidence type="ECO:0000313" key="3">
    <source>
        <dbReference type="Proteomes" id="UP000198943"/>
    </source>
</evidence>
<proteinExistence type="predicted"/>
<gene>
    <name evidence="2" type="ORF">SAMN04487864_101174</name>
</gene>
<dbReference type="Pfam" id="PF00156">
    <property type="entry name" value="Pribosyltran"/>
    <property type="match status" value="1"/>
</dbReference>
<dbReference type="AlphaFoldDB" id="A0A1G6HRT1"/>
<dbReference type="InterPro" id="IPR029057">
    <property type="entry name" value="PRTase-like"/>
</dbReference>
<sequence>MAIKKGHYNEQFGFTNGEGRRVVAHMAYDYDYLVDYHPKRDGNNPLFDYNSQLILDFKNGYPDAIEHFADLIDKDFNPCWNGCYCVAVPSSNPANNYSPEQDLSEQNLSPYELLASYESKKTCVYDLIARLVGKHSGLHNGSAVLIRVKRIVPKSKGGSRAVSVDLDSIEVNSKCGIDISGKNILLIDDIITTGNSIVACKMILEKGGAKNVFVLCLGKTSRDPYVSNDSSVEVPFDEEVPF</sequence>
<name>A0A1G6HRT1_9FIRM</name>
<evidence type="ECO:0000259" key="1">
    <source>
        <dbReference type="Pfam" id="PF00156"/>
    </source>
</evidence>
<feature type="domain" description="Phosphoribosyltransferase" evidence="1">
    <location>
        <begin position="167"/>
        <end position="217"/>
    </location>
</feature>
<keyword evidence="2" id="KW-0808">Transferase</keyword>
<dbReference type="Proteomes" id="UP000198943">
    <property type="component" value="Unassembled WGS sequence"/>
</dbReference>
<dbReference type="RefSeq" id="WP_093728949.1">
    <property type="nucleotide sequence ID" value="NZ_FMYW01000001.1"/>
</dbReference>
<organism evidence="2 3">
    <name type="scientific">Succiniclasticum ruminis</name>
    <dbReference type="NCBI Taxonomy" id="40841"/>
    <lineage>
        <taxon>Bacteria</taxon>
        <taxon>Bacillati</taxon>
        <taxon>Bacillota</taxon>
        <taxon>Negativicutes</taxon>
        <taxon>Acidaminococcales</taxon>
        <taxon>Acidaminococcaceae</taxon>
        <taxon>Succiniclasticum</taxon>
    </lineage>
</organism>
<dbReference type="Gene3D" id="3.40.50.2020">
    <property type="match status" value="1"/>
</dbReference>
<dbReference type="GO" id="GO:0016740">
    <property type="term" value="F:transferase activity"/>
    <property type="evidence" value="ECO:0007669"/>
    <property type="project" value="UniProtKB-KW"/>
</dbReference>
<dbReference type="EMBL" id="FMYW01000001">
    <property type="protein sequence ID" value="SDB96575.1"/>
    <property type="molecule type" value="Genomic_DNA"/>
</dbReference>
<dbReference type="InterPro" id="IPR000836">
    <property type="entry name" value="PRTase_dom"/>
</dbReference>
<evidence type="ECO:0000313" key="2">
    <source>
        <dbReference type="EMBL" id="SDB96575.1"/>
    </source>
</evidence>
<accession>A0A1G6HRT1</accession>
<dbReference type="CDD" id="cd06223">
    <property type="entry name" value="PRTases_typeI"/>
    <property type="match status" value="1"/>
</dbReference>